<dbReference type="VEuPathDB" id="MicrosporidiaDB:H312_00045"/>
<sequence length="117" mass="13825">MNNFSPMIFYLTLIFMKYRYSTLILTEENLSINTKSESSSDNIEEFLDIERNNGISIEKTPEEILESRLNKKDNLEEEVMPKGTTGTCFAFIFLCGKIQLFFNLFFHTRQYLKCFMD</sequence>
<dbReference type="EMBL" id="KK365130">
    <property type="protein sequence ID" value="KCZ82387.1"/>
    <property type="molecule type" value="Genomic_DNA"/>
</dbReference>
<keyword evidence="1" id="KW-1133">Transmembrane helix</keyword>
<feature type="transmembrane region" description="Helical" evidence="1">
    <location>
        <begin position="84"/>
        <end position="106"/>
    </location>
</feature>
<accession>A0A059F5K0</accession>
<evidence type="ECO:0000256" key="1">
    <source>
        <dbReference type="SAM" id="Phobius"/>
    </source>
</evidence>
<keyword evidence="1" id="KW-0472">Membrane</keyword>
<keyword evidence="3" id="KW-1185">Reference proteome</keyword>
<gene>
    <name evidence="2" type="ORF">H312_00045</name>
</gene>
<protein>
    <submittedName>
        <fullName evidence="2">Uncharacterized protein</fullName>
    </submittedName>
</protein>
<evidence type="ECO:0000313" key="3">
    <source>
        <dbReference type="Proteomes" id="UP000030655"/>
    </source>
</evidence>
<dbReference type="Proteomes" id="UP000030655">
    <property type="component" value="Unassembled WGS sequence"/>
</dbReference>
<organism evidence="2 3">
    <name type="scientific">Anncaliia algerae PRA339</name>
    <dbReference type="NCBI Taxonomy" id="1288291"/>
    <lineage>
        <taxon>Eukaryota</taxon>
        <taxon>Fungi</taxon>
        <taxon>Fungi incertae sedis</taxon>
        <taxon>Microsporidia</taxon>
        <taxon>Tubulinosematoidea</taxon>
        <taxon>Tubulinosematidae</taxon>
        <taxon>Anncaliia</taxon>
    </lineage>
</organism>
<evidence type="ECO:0000313" key="2">
    <source>
        <dbReference type="EMBL" id="KCZ82387.1"/>
    </source>
</evidence>
<dbReference type="AlphaFoldDB" id="A0A059F5K0"/>
<dbReference type="HOGENOM" id="CLU_2084287_0_0_1"/>
<proteinExistence type="predicted"/>
<reference evidence="3" key="1">
    <citation type="submission" date="2013-02" db="EMBL/GenBank/DDBJ databases">
        <authorList>
            <consortium name="The Broad Institute Genome Sequencing Platform"/>
            <person name="Cuomo C."/>
            <person name="Becnel J."/>
            <person name="Sanscrainte N."/>
            <person name="Walker B."/>
            <person name="Young S.K."/>
            <person name="Zeng Q."/>
            <person name="Gargeya S."/>
            <person name="Fitzgerald M."/>
            <person name="Haas B."/>
            <person name="Abouelleil A."/>
            <person name="Alvarado L."/>
            <person name="Arachchi H.M."/>
            <person name="Berlin A.M."/>
            <person name="Chapman S.B."/>
            <person name="Dewar J."/>
            <person name="Goldberg J."/>
            <person name="Griggs A."/>
            <person name="Gujja S."/>
            <person name="Hansen M."/>
            <person name="Howarth C."/>
            <person name="Imamovic A."/>
            <person name="Larimer J."/>
            <person name="McCowan C."/>
            <person name="Murphy C."/>
            <person name="Neiman D."/>
            <person name="Pearson M."/>
            <person name="Priest M."/>
            <person name="Roberts A."/>
            <person name="Saif S."/>
            <person name="Shea T."/>
            <person name="Sisk P."/>
            <person name="Sykes S."/>
            <person name="Wortman J."/>
            <person name="Nusbaum C."/>
            <person name="Birren B."/>
        </authorList>
    </citation>
    <scope>NUCLEOTIDE SEQUENCE [LARGE SCALE GENOMIC DNA]</scope>
    <source>
        <strain evidence="3">PRA339</strain>
    </source>
</reference>
<reference evidence="2 3" key="2">
    <citation type="submission" date="2014-03" db="EMBL/GenBank/DDBJ databases">
        <title>The Genome Sequence of Anncaliia algerae insect isolate PRA339.</title>
        <authorList>
            <consortium name="The Broad Institute Genome Sequencing Platform"/>
            <consortium name="The Broad Institute Genome Sequencing Center for Infectious Disease"/>
            <person name="Cuomo C."/>
            <person name="Becnel J."/>
            <person name="Sanscrainte N."/>
            <person name="Walker B."/>
            <person name="Young S.K."/>
            <person name="Zeng Q."/>
            <person name="Gargeya S."/>
            <person name="Fitzgerald M."/>
            <person name="Haas B."/>
            <person name="Abouelleil A."/>
            <person name="Alvarado L."/>
            <person name="Arachchi H.M."/>
            <person name="Berlin A.M."/>
            <person name="Chapman S.B."/>
            <person name="Dewar J."/>
            <person name="Goldberg J."/>
            <person name="Griggs A."/>
            <person name="Gujja S."/>
            <person name="Hansen M."/>
            <person name="Howarth C."/>
            <person name="Imamovic A."/>
            <person name="Larimer J."/>
            <person name="McCowan C."/>
            <person name="Murphy C."/>
            <person name="Neiman D."/>
            <person name="Pearson M."/>
            <person name="Priest M."/>
            <person name="Roberts A."/>
            <person name="Saif S."/>
            <person name="Shea T."/>
            <person name="Sisk P."/>
            <person name="Sykes S."/>
            <person name="Wortman J."/>
            <person name="Nusbaum C."/>
            <person name="Birren B."/>
        </authorList>
    </citation>
    <scope>NUCLEOTIDE SEQUENCE [LARGE SCALE GENOMIC DNA]</scope>
    <source>
        <strain evidence="2 3">PRA339</strain>
    </source>
</reference>
<name>A0A059F5K0_9MICR</name>
<keyword evidence="1" id="KW-0812">Transmembrane</keyword>
<dbReference type="OrthoDB" id="2197930at2759"/>